<protein>
    <submittedName>
        <fullName evidence="1">Uncharacterized protein</fullName>
    </submittedName>
</protein>
<keyword evidence="2" id="KW-1185">Reference proteome</keyword>
<organism evidence="1 2">
    <name type="scientific">Wenyingzhuangia heitensis</name>
    <dbReference type="NCBI Taxonomy" id="1487859"/>
    <lineage>
        <taxon>Bacteria</taxon>
        <taxon>Pseudomonadati</taxon>
        <taxon>Bacteroidota</taxon>
        <taxon>Flavobacteriia</taxon>
        <taxon>Flavobacteriales</taxon>
        <taxon>Flavobacteriaceae</taxon>
        <taxon>Wenyingzhuangia</taxon>
    </lineage>
</organism>
<evidence type="ECO:0000313" key="1">
    <source>
        <dbReference type="EMBL" id="NIJ44605.1"/>
    </source>
</evidence>
<comment type="caution">
    <text evidence="1">The sequence shown here is derived from an EMBL/GenBank/DDBJ whole genome shotgun (WGS) entry which is preliminary data.</text>
</comment>
<dbReference type="EMBL" id="JAASQL010000001">
    <property type="protein sequence ID" value="NIJ44605.1"/>
    <property type="molecule type" value="Genomic_DNA"/>
</dbReference>
<dbReference type="Proteomes" id="UP000745859">
    <property type="component" value="Unassembled WGS sequence"/>
</dbReference>
<reference evidence="1 2" key="1">
    <citation type="submission" date="2020-03" db="EMBL/GenBank/DDBJ databases">
        <title>Genomic Encyclopedia of Type Strains, Phase IV (KMG-IV): sequencing the most valuable type-strain genomes for metagenomic binning, comparative biology and taxonomic classification.</title>
        <authorList>
            <person name="Goeker M."/>
        </authorList>
    </citation>
    <scope>NUCLEOTIDE SEQUENCE [LARGE SCALE GENOMIC DNA]</scope>
    <source>
        <strain evidence="1 2">DSM 101599</strain>
    </source>
</reference>
<gene>
    <name evidence="1" type="ORF">FHR24_001044</name>
</gene>
<sequence>MSYLNSYRINFWGGISTNVCTANNDDVNQFMVDPVKAMLSPLLSNLTDEQAVQNLKANPGWNYYGDYVTKFNNAKISSFGTPNNIQETGNIIDQGIYLLGSLDPANQSKTPVGSPIMVDVDATGTSCTQILVGGLQIGGNENPILRIHENTKCYTRSLQTINTATQEGNFQAKSINIQPPGFGIANTCWQLSFEYNQDWEYDTSNPQITALVEEAKKAKGITVVFTMFEVMTIYSRQAIISEYEQGNAPINPVLGYTIGSIGIWNDDEAATCLPGRILKSDASNNSNICSADTYVQLTDKVLSLNMASTFIKPKPRAKRDDLSTMSPTADPGNLYLAVKNSGKTSVICKIPYNHTTYYTSGGLVDIVLNDTQIEQFHQGDLLLVALNTDNSITATYACEQTYRIISDDRGIYINPNETKNLNFNITKQGQQVTEDLHVDIVFSDSGQLAAAFNQYTEMNVGFSDKSGNPINFTLLDANTNTYKGSTIIKASEAKAFQLNTNWIQAGLKQVSLTINGAESANYYMVVRTYPNDDYSTLPETQKFTWDFVYSEVLRYYYIVFPAMSMRLPLNNEVLISQQVYQVIKQRVSKPYENTTLLMPITRDMSPGKVKLLTDYFDYIHTPKS</sequence>
<evidence type="ECO:0000313" key="2">
    <source>
        <dbReference type="Proteomes" id="UP000745859"/>
    </source>
</evidence>
<dbReference type="RefSeq" id="WP_167184908.1">
    <property type="nucleotide sequence ID" value="NZ_JAASQL010000001.1"/>
</dbReference>
<proteinExistence type="predicted"/>
<name>A0ABX0U9X7_9FLAO</name>
<accession>A0ABX0U9X7</accession>